<evidence type="ECO:0000313" key="2">
    <source>
        <dbReference type="EMBL" id="KAK8384423.1"/>
    </source>
</evidence>
<keyword evidence="3" id="KW-1185">Reference proteome</keyword>
<gene>
    <name evidence="2" type="ORF">O3P69_009313</name>
</gene>
<evidence type="ECO:0000313" key="3">
    <source>
        <dbReference type="Proteomes" id="UP001487740"/>
    </source>
</evidence>
<feature type="compositionally biased region" description="Gly residues" evidence="1">
    <location>
        <begin position="60"/>
        <end position="69"/>
    </location>
</feature>
<dbReference type="EMBL" id="JARAKH010000035">
    <property type="protein sequence ID" value="KAK8384423.1"/>
    <property type="molecule type" value="Genomic_DNA"/>
</dbReference>
<reference evidence="2 3" key="1">
    <citation type="submission" date="2023-03" db="EMBL/GenBank/DDBJ databases">
        <title>High-quality genome of Scylla paramamosain provides insights in environmental adaptation.</title>
        <authorList>
            <person name="Zhang L."/>
        </authorList>
    </citation>
    <scope>NUCLEOTIDE SEQUENCE [LARGE SCALE GENOMIC DNA]</scope>
    <source>
        <strain evidence="2">LZ_2023a</strain>
        <tissue evidence="2">Muscle</tissue>
    </source>
</reference>
<dbReference type="AlphaFoldDB" id="A0AAW0TB59"/>
<accession>A0AAW0TB59</accession>
<organism evidence="2 3">
    <name type="scientific">Scylla paramamosain</name>
    <name type="common">Mud crab</name>
    <dbReference type="NCBI Taxonomy" id="85552"/>
    <lineage>
        <taxon>Eukaryota</taxon>
        <taxon>Metazoa</taxon>
        <taxon>Ecdysozoa</taxon>
        <taxon>Arthropoda</taxon>
        <taxon>Crustacea</taxon>
        <taxon>Multicrustacea</taxon>
        <taxon>Malacostraca</taxon>
        <taxon>Eumalacostraca</taxon>
        <taxon>Eucarida</taxon>
        <taxon>Decapoda</taxon>
        <taxon>Pleocyemata</taxon>
        <taxon>Brachyura</taxon>
        <taxon>Eubrachyura</taxon>
        <taxon>Portunoidea</taxon>
        <taxon>Portunidae</taxon>
        <taxon>Portuninae</taxon>
        <taxon>Scylla</taxon>
    </lineage>
</organism>
<feature type="region of interest" description="Disordered" evidence="1">
    <location>
        <begin position="47"/>
        <end position="69"/>
    </location>
</feature>
<name>A0AAW0TB59_SCYPA</name>
<dbReference type="Proteomes" id="UP001487740">
    <property type="component" value="Unassembled WGS sequence"/>
</dbReference>
<protein>
    <submittedName>
        <fullName evidence="2">Uncharacterized protein</fullName>
    </submittedName>
</protein>
<comment type="caution">
    <text evidence="2">The sequence shown here is derived from an EMBL/GenBank/DDBJ whole genome shotgun (WGS) entry which is preliminary data.</text>
</comment>
<sequence>MYSYTGGFGGVQRSALICEACWPWEAVWCMDSLGVLRRPDNVRNAQAMQVPPAGEYSGVNGQGTGSPSL</sequence>
<evidence type="ECO:0000256" key="1">
    <source>
        <dbReference type="SAM" id="MobiDB-lite"/>
    </source>
</evidence>
<proteinExistence type="predicted"/>